<dbReference type="Gene3D" id="3.30.565.10">
    <property type="entry name" value="Histidine kinase-like ATPase, C-terminal domain"/>
    <property type="match status" value="1"/>
</dbReference>
<comment type="catalytic activity">
    <reaction evidence="1">
        <text>ATP + protein L-histidine = ADP + protein N-phospho-L-histidine.</text>
        <dbReference type="EC" id="2.7.13.3"/>
    </reaction>
</comment>
<evidence type="ECO:0000256" key="5">
    <source>
        <dbReference type="PROSITE-ProRule" id="PRU00169"/>
    </source>
</evidence>
<evidence type="ECO:0000313" key="9">
    <source>
        <dbReference type="Proteomes" id="UP000215616"/>
    </source>
</evidence>
<dbReference type="InterPro" id="IPR004358">
    <property type="entry name" value="Sig_transdc_His_kin-like_C"/>
</dbReference>
<dbReference type="InterPro" id="IPR036890">
    <property type="entry name" value="HATPase_C_sf"/>
</dbReference>
<dbReference type="EMBL" id="NCDQ01000243">
    <property type="protein sequence ID" value="OYX01458.1"/>
    <property type="molecule type" value="Genomic_DNA"/>
</dbReference>
<dbReference type="PROSITE" id="PS50109">
    <property type="entry name" value="HIS_KIN"/>
    <property type="match status" value="1"/>
</dbReference>
<protein>
    <recommendedName>
        <fullName evidence="2">histidine kinase</fullName>
        <ecNumber evidence="2">2.7.13.3</ecNumber>
    </recommendedName>
</protein>
<evidence type="ECO:0000259" key="6">
    <source>
        <dbReference type="PROSITE" id="PS50109"/>
    </source>
</evidence>
<dbReference type="PRINTS" id="PR00344">
    <property type="entry name" value="BCTRLSENSOR"/>
</dbReference>
<evidence type="ECO:0000313" key="8">
    <source>
        <dbReference type="EMBL" id="OYX01458.1"/>
    </source>
</evidence>
<dbReference type="EC" id="2.7.13.3" evidence="2"/>
<feature type="domain" description="Response regulatory" evidence="7">
    <location>
        <begin position="106"/>
        <end position="219"/>
    </location>
</feature>
<feature type="modified residue" description="4-aspartylphosphate" evidence="5">
    <location>
        <position position="155"/>
    </location>
</feature>
<keyword evidence="5" id="KW-0597">Phosphoprotein</keyword>
<dbReference type="Pfam" id="PF02518">
    <property type="entry name" value="HATPase_c"/>
    <property type="match status" value="1"/>
</dbReference>
<dbReference type="GO" id="GO:0009927">
    <property type="term" value="F:histidine phosphotransfer kinase activity"/>
    <property type="evidence" value="ECO:0007669"/>
    <property type="project" value="TreeGrafter"/>
</dbReference>
<keyword evidence="3" id="KW-0808">Transferase</keyword>
<dbReference type="SMART" id="SM00387">
    <property type="entry name" value="HATPase_c"/>
    <property type="match status" value="1"/>
</dbReference>
<organism evidence="8 9">
    <name type="scientific">Caulobacter vibrioides</name>
    <name type="common">Caulobacter crescentus</name>
    <dbReference type="NCBI Taxonomy" id="155892"/>
    <lineage>
        <taxon>Bacteria</taxon>
        <taxon>Pseudomonadati</taxon>
        <taxon>Pseudomonadota</taxon>
        <taxon>Alphaproteobacteria</taxon>
        <taxon>Caulobacterales</taxon>
        <taxon>Caulobacteraceae</taxon>
        <taxon>Caulobacter</taxon>
    </lineage>
</organism>
<keyword evidence="4" id="KW-0418">Kinase</keyword>
<evidence type="ECO:0000256" key="1">
    <source>
        <dbReference type="ARBA" id="ARBA00000085"/>
    </source>
</evidence>
<gene>
    <name evidence="8" type="ORF">B7Z12_14130</name>
</gene>
<proteinExistence type="predicted"/>
<dbReference type="SUPFAM" id="SSF52172">
    <property type="entry name" value="CheY-like"/>
    <property type="match status" value="1"/>
</dbReference>
<evidence type="ECO:0000256" key="2">
    <source>
        <dbReference type="ARBA" id="ARBA00012438"/>
    </source>
</evidence>
<dbReference type="CDD" id="cd16922">
    <property type="entry name" value="HATPase_EvgS-ArcB-TorS-like"/>
    <property type="match status" value="1"/>
</dbReference>
<dbReference type="PANTHER" id="PTHR43047">
    <property type="entry name" value="TWO-COMPONENT HISTIDINE PROTEIN KINASE"/>
    <property type="match status" value="1"/>
</dbReference>
<dbReference type="GO" id="GO:0000155">
    <property type="term" value="F:phosphorelay sensor kinase activity"/>
    <property type="evidence" value="ECO:0007669"/>
    <property type="project" value="TreeGrafter"/>
</dbReference>
<comment type="caution">
    <text evidence="8">The sequence shown here is derived from an EMBL/GenBank/DDBJ whole genome shotgun (WGS) entry which is preliminary data.</text>
</comment>
<accession>A0A258D142</accession>
<name>A0A258D142_CAUVI</name>
<dbReference type="InterPro" id="IPR003594">
    <property type="entry name" value="HATPase_dom"/>
</dbReference>
<dbReference type="SUPFAM" id="SSF55874">
    <property type="entry name" value="ATPase domain of HSP90 chaperone/DNA topoisomerase II/histidine kinase"/>
    <property type="match status" value="1"/>
</dbReference>
<dbReference type="Proteomes" id="UP000215616">
    <property type="component" value="Unassembled WGS sequence"/>
</dbReference>
<dbReference type="InterPro" id="IPR011006">
    <property type="entry name" value="CheY-like_superfamily"/>
</dbReference>
<evidence type="ECO:0000256" key="4">
    <source>
        <dbReference type="ARBA" id="ARBA00022777"/>
    </source>
</evidence>
<dbReference type="Gene3D" id="3.40.50.2300">
    <property type="match status" value="1"/>
</dbReference>
<dbReference type="AlphaFoldDB" id="A0A258D142"/>
<sequence>MFEPLGGFLSFAVTDTGPGVPEDRADQLFQRFSQVDASSTRKHGGTGLGLAICKGLAEAMGGDIGAQSKVGEGSCFWFTIPAPELDVAAPIAAPPQGQIMLPAGCRILVADDNRINRDLVRAMLSPFDVELTEVVDGLGAVAAANAAPFDVILMDLRMPGLDGAGAARCIRTEDGPNATIPILAFSADVDQAQATGLFDGMVGKPLTGVNLLTAIAKAMAWPEDPLDDAA</sequence>
<evidence type="ECO:0000256" key="3">
    <source>
        <dbReference type="ARBA" id="ARBA00022679"/>
    </source>
</evidence>
<evidence type="ECO:0000259" key="7">
    <source>
        <dbReference type="PROSITE" id="PS50110"/>
    </source>
</evidence>
<dbReference type="Pfam" id="PF00072">
    <property type="entry name" value="Response_reg"/>
    <property type="match status" value="1"/>
</dbReference>
<dbReference type="SMART" id="SM00448">
    <property type="entry name" value="REC"/>
    <property type="match status" value="1"/>
</dbReference>
<dbReference type="InterPro" id="IPR005467">
    <property type="entry name" value="His_kinase_dom"/>
</dbReference>
<dbReference type="PROSITE" id="PS50110">
    <property type="entry name" value="RESPONSE_REGULATORY"/>
    <property type="match status" value="1"/>
</dbReference>
<dbReference type="InterPro" id="IPR001789">
    <property type="entry name" value="Sig_transdc_resp-reg_receiver"/>
</dbReference>
<dbReference type="GO" id="GO:0005886">
    <property type="term" value="C:plasma membrane"/>
    <property type="evidence" value="ECO:0007669"/>
    <property type="project" value="TreeGrafter"/>
</dbReference>
<dbReference type="CDD" id="cd17546">
    <property type="entry name" value="REC_hyHK_CKI1_RcsC-like"/>
    <property type="match status" value="1"/>
</dbReference>
<reference evidence="8 9" key="1">
    <citation type="submission" date="2017-03" db="EMBL/GenBank/DDBJ databases">
        <title>Lifting the veil on microbial sulfur biogeochemistry in mining wastewaters.</title>
        <authorList>
            <person name="Kantor R.S."/>
            <person name="Colenbrander Nelson T."/>
            <person name="Marshall S."/>
            <person name="Bennett D."/>
            <person name="Apte S."/>
            <person name="Camacho D."/>
            <person name="Thomas B.C."/>
            <person name="Warren L.A."/>
            <person name="Banfield J.F."/>
        </authorList>
    </citation>
    <scope>NUCLEOTIDE SEQUENCE [LARGE SCALE GENOMIC DNA]</scope>
    <source>
        <strain evidence="8">32-67-7</strain>
    </source>
</reference>
<dbReference type="PANTHER" id="PTHR43047:SF71">
    <property type="entry name" value="HISTIDINE KINASE CONTAINING CHEY-HOMOLOGOUS RECEIVER DOMAIN-RELATED"/>
    <property type="match status" value="1"/>
</dbReference>
<feature type="domain" description="Histidine kinase" evidence="6">
    <location>
        <begin position="1"/>
        <end position="84"/>
    </location>
</feature>